<dbReference type="Proteomes" id="UP000184267">
    <property type="component" value="Unassembled WGS sequence"/>
</dbReference>
<evidence type="ECO:0000313" key="2">
    <source>
        <dbReference type="Proteomes" id="UP000184267"/>
    </source>
</evidence>
<evidence type="ECO:0000313" key="1">
    <source>
        <dbReference type="EMBL" id="OJT03402.1"/>
    </source>
</evidence>
<protein>
    <submittedName>
        <fullName evidence="1">Uncharacterized protein</fullName>
    </submittedName>
</protein>
<organism evidence="1 2">
    <name type="scientific">Trametes pubescens</name>
    <name type="common">White-rot fungus</name>
    <dbReference type="NCBI Taxonomy" id="154538"/>
    <lineage>
        <taxon>Eukaryota</taxon>
        <taxon>Fungi</taxon>
        <taxon>Dikarya</taxon>
        <taxon>Basidiomycota</taxon>
        <taxon>Agaricomycotina</taxon>
        <taxon>Agaricomycetes</taxon>
        <taxon>Polyporales</taxon>
        <taxon>Polyporaceae</taxon>
        <taxon>Trametes</taxon>
    </lineage>
</organism>
<keyword evidence="2" id="KW-1185">Reference proteome</keyword>
<dbReference type="AlphaFoldDB" id="A0A1M2V743"/>
<accession>A0A1M2V743</accession>
<proteinExistence type="predicted"/>
<comment type="caution">
    <text evidence="1">The sequence shown here is derived from an EMBL/GenBank/DDBJ whole genome shotgun (WGS) entry which is preliminary data.</text>
</comment>
<reference evidence="1 2" key="1">
    <citation type="submission" date="2016-10" db="EMBL/GenBank/DDBJ databases">
        <title>Genome sequence of the basidiomycete white-rot fungus Trametes pubescens.</title>
        <authorList>
            <person name="Makela M.R."/>
            <person name="Granchi Z."/>
            <person name="Peng M."/>
            <person name="De Vries R.P."/>
            <person name="Grigoriev I."/>
            <person name="Riley R."/>
            <person name="Hilden K."/>
        </authorList>
    </citation>
    <scope>NUCLEOTIDE SEQUENCE [LARGE SCALE GENOMIC DNA]</scope>
    <source>
        <strain evidence="1 2">FBCC735</strain>
    </source>
</reference>
<name>A0A1M2V743_TRAPU</name>
<sequence length="73" mass="7611">MAEVPMGCTTDAKPAAPGWKIHLFQSASEPPSPLSGTVSRPGKISLTDSVLRHCVSESLRCPGEAGKPTSEGY</sequence>
<gene>
    <name evidence="1" type="ORF">TRAPUB_6000</name>
</gene>
<dbReference type="EMBL" id="MNAD01001616">
    <property type="protein sequence ID" value="OJT03402.1"/>
    <property type="molecule type" value="Genomic_DNA"/>
</dbReference>